<name>A0A485LCL7_9STRA</name>
<dbReference type="Gene3D" id="3.40.50.2000">
    <property type="entry name" value="Glycogen Phosphorylase B"/>
    <property type="match status" value="2"/>
</dbReference>
<protein>
    <submittedName>
        <fullName evidence="5">Aste57867_18010 protein</fullName>
    </submittedName>
</protein>
<keyword evidence="6" id="KW-1185">Reference proteome</keyword>
<evidence type="ECO:0000256" key="1">
    <source>
        <dbReference type="ARBA" id="ARBA00022679"/>
    </source>
</evidence>
<dbReference type="AlphaFoldDB" id="A0A485LCL7"/>
<evidence type="ECO:0000313" key="5">
    <source>
        <dbReference type="EMBL" id="VFT94749.1"/>
    </source>
</evidence>
<dbReference type="OrthoDB" id="76744at2759"/>
<evidence type="ECO:0000313" key="4">
    <source>
        <dbReference type="EMBL" id="KAF0690608.1"/>
    </source>
</evidence>
<dbReference type="Pfam" id="PF03033">
    <property type="entry name" value="Glyco_transf_28"/>
    <property type="match status" value="1"/>
</dbReference>
<dbReference type="EMBL" id="VJMH01006370">
    <property type="protein sequence ID" value="KAF0690608.1"/>
    <property type="molecule type" value="Genomic_DNA"/>
</dbReference>
<gene>
    <name evidence="5" type="primary">Aste57867_18010</name>
    <name evidence="4" type="ORF">As57867_017948</name>
    <name evidence="5" type="ORF">ASTE57867_18010</name>
</gene>
<dbReference type="EMBL" id="CAADRA010006391">
    <property type="protein sequence ID" value="VFT94749.1"/>
    <property type="molecule type" value="Genomic_DNA"/>
</dbReference>
<dbReference type="InterPro" id="IPR004276">
    <property type="entry name" value="GlycoTrans_28_N"/>
</dbReference>
<keyword evidence="1" id="KW-0808">Transferase</keyword>
<accession>A0A485LCL7</accession>
<dbReference type="InterPro" id="IPR010610">
    <property type="entry name" value="EryCIII-like_C"/>
</dbReference>
<dbReference type="InterPro" id="IPR050426">
    <property type="entry name" value="Glycosyltransferase_28"/>
</dbReference>
<dbReference type="PANTHER" id="PTHR48050:SF13">
    <property type="entry name" value="STEROL 3-BETA-GLUCOSYLTRANSFERASE UGT80A2"/>
    <property type="match status" value="1"/>
</dbReference>
<dbReference type="InterPro" id="IPR002213">
    <property type="entry name" value="UDP_glucos_trans"/>
</dbReference>
<evidence type="ECO:0000259" key="3">
    <source>
        <dbReference type="Pfam" id="PF06722"/>
    </source>
</evidence>
<dbReference type="SUPFAM" id="SSF53756">
    <property type="entry name" value="UDP-Glycosyltransferase/glycogen phosphorylase"/>
    <property type="match status" value="1"/>
</dbReference>
<feature type="domain" description="Erythromycin biosynthesis protein CIII-like C-terminal" evidence="3">
    <location>
        <begin position="330"/>
        <end position="418"/>
    </location>
</feature>
<dbReference type="Pfam" id="PF06722">
    <property type="entry name" value="EryCIII-like_C"/>
    <property type="match status" value="1"/>
</dbReference>
<organism evidence="5 6">
    <name type="scientific">Aphanomyces stellatus</name>
    <dbReference type="NCBI Taxonomy" id="120398"/>
    <lineage>
        <taxon>Eukaryota</taxon>
        <taxon>Sar</taxon>
        <taxon>Stramenopiles</taxon>
        <taxon>Oomycota</taxon>
        <taxon>Saprolegniomycetes</taxon>
        <taxon>Saprolegniales</taxon>
        <taxon>Verrucalvaceae</taxon>
        <taxon>Aphanomyces</taxon>
    </lineage>
</organism>
<evidence type="ECO:0000259" key="2">
    <source>
        <dbReference type="Pfam" id="PF03033"/>
    </source>
</evidence>
<feature type="domain" description="Glycosyltransferase family 28 N-terminal" evidence="2">
    <location>
        <begin position="6"/>
        <end position="94"/>
    </location>
</feature>
<dbReference type="GO" id="GO:0005975">
    <property type="term" value="P:carbohydrate metabolic process"/>
    <property type="evidence" value="ECO:0007669"/>
    <property type="project" value="InterPro"/>
</dbReference>
<sequence>MTPRHIVIVTVGPRGDVHPYCLLGQALAAQGHTVTIATEKRLESLVSTEFKLPFRCIAGDVCGGLFDPDFQHRFRVARALKCLEMLTQWNERFDQAEILASYEKALADADLIVCGALSVAQSYSIAEKHRATWVPLFLGNCLLPTSAFPHWILAGVPFSYFCSNKWSHTIVATKVWLQQRHRINRWRASKLKLPPITSPLGILDVMVENPTITVYQACSLLCCGPKRQVPADYTPGKVVYGGFVLPDAQSNRGSPVLQRFLKTSTLPLIYMGFGGMPTRDPLGLLQLAVKVSAKAKCQCVVVASWAADMPPECDAFLSLHQDTLCVQSTAPHAWLFPQMRCIVHHAGFLTTATALRSGVPQIPCPVVMDQFHHANEMVALGVAPAVVGKGALTSTNVASLVKRVLGNAGHIQTKAKELGAFVASESHGAVAAFCHMILSTPPTFATRDDATGIQ</sequence>
<proteinExistence type="predicted"/>
<dbReference type="Proteomes" id="UP000332933">
    <property type="component" value="Unassembled WGS sequence"/>
</dbReference>
<dbReference type="CDD" id="cd03784">
    <property type="entry name" value="GT1_Gtf-like"/>
    <property type="match status" value="1"/>
</dbReference>
<dbReference type="PANTHER" id="PTHR48050">
    <property type="entry name" value="STEROL 3-BETA-GLUCOSYLTRANSFERASE"/>
    <property type="match status" value="1"/>
</dbReference>
<dbReference type="GO" id="GO:0016906">
    <property type="term" value="F:sterol 3-beta-glucosyltransferase activity"/>
    <property type="evidence" value="ECO:0007669"/>
    <property type="project" value="UniProtKB-ARBA"/>
</dbReference>
<evidence type="ECO:0000313" key="6">
    <source>
        <dbReference type="Proteomes" id="UP000332933"/>
    </source>
</evidence>
<reference evidence="5 6" key="1">
    <citation type="submission" date="2019-03" db="EMBL/GenBank/DDBJ databases">
        <authorList>
            <person name="Gaulin E."/>
            <person name="Dumas B."/>
        </authorList>
    </citation>
    <scope>NUCLEOTIDE SEQUENCE [LARGE SCALE GENOMIC DNA]</scope>
    <source>
        <strain evidence="5">CBS 568.67</strain>
    </source>
</reference>
<reference evidence="4" key="2">
    <citation type="submission" date="2019-06" db="EMBL/GenBank/DDBJ databases">
        <title>Genomics analysis of Aphanomyces spp. identifies a new class of oomycete effector associated with host adaptation.</title>
        <authorList>
            <person name="Gaulin E."/>
        </authorList>
    </citation>
    <scope>NUCLEOTIDE SEQUENCE</scope>
    <source>
        <strain evidence="4">CBS 578.67</strain>
    </source>
</reference>